<sequence length="306" mass="32808">MSGDVRLWTERFGDPRDPAVLLIMGTSTMGVGWPDELVKTLLDGGLRVIRFDHRDTGRSDRVDFATRPYTLTDMAADATAVLDGHGVAAAHVAGASLGGAIGQWLAVHRPERVRTLTAIMTGPMGHSAGPAFARAFAGQEPDPDDLPPPTPRFLQHLVHLATSPPATCEEHIAANLETWRVLNGDVLPFDEQAARRLVEAASDLGGDPRAAANHDLAGKVMTDDRLAPLSAITAPTLVVHGTEDPLRPLPHGEAVAAQIPNARLVAMPGMGHGFFSPLLPRRIGEIIRDHISLTEREEEPGRSARR</sequence>
<accession>A0ABP8B0B4</accession>
<dbReference type="InterPro" id="IPR000073">
    <property type="entry name" value="AB_hydrolase_1"/>
</dbReference>
<organism evidence="2 3">
    <name type="scientific">Streptosporangium oxazolinicum</name>
    <dbReference type="NCBI Taxonomy" id="909287"/>
    <lineage>
        <taxon>Bacteria</taxon>
        <taxon>Bacillati</taxon>
        <taxon>Actinomycetota</taxon>
        <taxon>Actinomycetes</taxon>
        <taxon>Streptosporangiales</taxon>
        <taxon>Streptosporangiaceae</taxon>
        <taxon>Streptosporangium</taxon>
    </lineage>
</organism>
<name>A0ABP8B0B4_9ACTN</name>
<dbReference type="InterPro" id="IPR029058">
    <property type="entry name" value="AB_hydrolase_fold"/>
</dbReference>
<dbReference type="GO" id="GO:0016787">
    <property type="term" value="F:hydrolase activity"/>
    <property type="evidence" value="ECO:0007669"/>
    <property type="project" value="UniProtKB-KW"/>
</dbReference>
<dbReference type="PANTHER" id="PTHR43433:SF5">
    <property type="entry name" value="AB HYDROLASE-1 DOMAIN-CONTAINING PROTEIN"/>
    <property type="match status" value="1"/>
</dbReference>
<dbReference type="EMBL" id="BAABAQ010000006">
    <property type="protein sequence ID" value="GAA4194787.1"/>
    <property type="molecule type" value="Genomic_DNA"/>
</dbReference>
<evidence type="ECO:0000259" key="1">
    <source>
        <dbReference type="Pfam" id="PF00561"/>
    </source>
</evidence>
<protein>
    <submittedName>
        <fullName evidence="2">Alpha/beta fold hydrolase</fullName>
    </submittedName>
</protein>
<dbReference type="SUPFAM" id="SSF53474">
    <property type="entry name" value="alpha/beta-Hydrolases"/>
    <property type="match status" value="1"/>
</dbReference>
<comment type="caution">
    <text evidence="2">The sequence shown here is derived from an EMBL/GenBank/DDBJ whole genome shotgun (WGS) entry which is preliminary data.</text>
</comment>
<gene>
    <name evidence="2" type="ORF">GCM10022252_39710</name>
</gene>
<keyword evidence="3" id="KW-1185">Reference proteome</keyword>
<keyword evidence="2" id="KW-0378">Hydrolase</keyword>
<dbReference type="Gene3D" id="3.40.50.1820">
    <property type="entry name" value="alpha/beta hydrolase"/>
    <property type="match status" value="1"/>
</dbReference>
<dbReference type="Pfam" id="PF00561">
    <property type="entry name" value="Abhydrolase_1"/>
    <property type="match status" value="1"/>
</dbReference>
<reference evidence="3" key="1">
    <citation type="journal article" date="2019" name="Int. J. Syst. Evol. Microbiol.">
        <title>The Global Catalogue of Microorganisms (GCM) 10K type strain sequencing project: providing services to taxonomists for standard genome sequencing and annotation.</title>
        <authorList>
            <consortium name="The Broad Institute Genomics Platform"/>
            <consortium name="The Broad Institute Genome Sequencing Center for Infectious Disease"/>
            <person name="Wu L."/>
            <person name="Ma J."/>
        </authorList>
    </citation>
    <scope>NUCLEOTIDE SEQUENCE [LARGE SCALE GENOMIC DNA]</scope>
    <source>
        <strain evidence="3">JCM 17388</strain>
    </source>
</reference>
<dbReference type="InterPro" id="IPR050471">
    <property type="entry name" value="AB_hydrolase"/>
</dbReference>
<evidence type="ECO:0000313" key="3">
    <source>
        <dbReference type="Proteomes" id="UP001501251"/>
    </source>
</evidence>
<dbReference type="PANTHER" id="PTHR43433">
    <property type="entry name" value="HYDROLASE, ALPHA/BETA FOLD FAMILY PROTEIN"/>
    <property type="match status" value="1"/>
</dbReference>
<feature type="domain" description="AB hydrolase-1" evidence="1">
    <location>
        <begin position="18"/>
        <end position="275"/>
    </location>
</feature>
<dbReference type="Proteomes" id="UP001501251">
    <property type="component" value="Unassembled WGS sequence"/>
</dbReference>
<evidence type="ECO:0000313" key="2">
    <source>
        <dbReference type="EMBL" id="GAA4194787.1"/>
    </source>
</evidence>
<proteinExistence type="predicted"/>